<sequence>NGGHSAAAIQHAIENPVDPRTHNRPGTLPLTNPYIPAPNSNPVNHLSQTQAAYDQSNDLELRQRAQQVTSAISNSYAKAMSQADPRMRLGKPKVRSAASDTRVQTDPVARYSLIIRNIINRNNRRVPGYVAPRFEYSGSTPWGVIIEDIRSMLCSFYTKHFQGFKIRQRSQFQLAFANGTKTQVPPYEDDVQFATIWQECIKKRNLLTTNTDVKLFKLELT</sequence>
<dbReference type="EMBL" id="NHTK01004196">
    <property type="protein sequence ID" value="PPQ87754.1"/>
    <property type="molecule type" value="Genomic_DNA"/>
</dbReference>
<evidence type="ECO:0000256" key="1">
    <source>
        <dbReference type="SAM" id="MobiDB-lite"/>
    </source>
</evidence>
<feature type="region of interest" description="Disordered" evidence="1">
    <location>
        <begin position="76"/>
        <end position="102"/>
    </location>
</feature>
<name>A0A409XAK8_9AGAR</name>
<feature type="non-terminal residue" evidence="2">
    <location>
        <position position="1"/>
    </location>
</feature>
<dbReference type="AlphaFoldDB" id="A0A409XAK8"/>
<dbReference type="InParanoid" id="A0A409XAK8"/>
<keyword evidence="3" id="KW-1185">Reference proteome</keyword>
<gene>
    <name evidence="2" type="ORF">CVT24_003685</name>
</gene>
<evidence type="ECO:0000313" key="3">
    <source>
        <dbReference type="Proteomes" id="UP000284842"/>
    </source>
</evidence>
<comment type="caution">
    <text evidence="2">The sequence shown here is derived from an EMBL/GenBank/DDBJ whole genome shotgun (WGS) entry which is preliminary data.</text>
</comment>
<feature type="region of interest" description="Disordered" evidence="1">
    <location>
        <begin position="13"/>
        <end position="44"/>
    </location>
</feature>
<reference evidence="2 3" key="1">
    <citation type="journal article" date="2018" name="Evol. Lett.">
        <title>Horizontal gene cluster transfer increased hallucinogenic mushroom diversity.</title>
        <authorList>
            <person name="Reynolds H.T."/>
            <person name="Vijayakumar V."/>
            <person name="Gluck-Thaler E."/>
            <person name="Korotkin H.B."/>
            <person name="Matheny P.B."/>
            <person name="Slot J.C."/>
        </authorList>
    </citation>
    <scope>NUCLEOTIDE SEQUENCE [LARGE SCALE GENOMIC DNA]</scope>
    <source>
        <strain evidence="2 3">2629</strain>
    </source>
</reference>
<dbReference type="OrthoDB" id="301415at2759"/>
<dbReference type="Proteomes" id="UP000284842">
    <property type="component" value="Unassembled WGS sequence"/>
</dbReference>
<accession>A0A409XAK8</accession>
<organism evidence="2 3">
    <name type="scientific">Panaeolus cyanescens</name>
    <dbReference type="NCBI Taxonomy" id="181874"/>
    <lineage>
        <taxon>Eukaryota</taxon>
        <taxon>Fungi</taxon>
        <taxon>Dikarya</taxon>
        <taxon>Basidiomycota</taxon>
        <taxon>Agaricomycotina</taxon>
        <taxon>Agaricomycetes</taxon>
        <taxon>Agaricomycetidae</taxon>
        <taxon>Agaricales</taxon>
        <taxon>Agaricineae</taxon>
        <taxon>Galeropsidaceae</taxon>
        <taxon>Panaeolus</taxon>
    </lineage>
</organism>
<evidence type="ECO:0000313" key="2">
    <source>
        <dbReference type="EMBL" id="PPQ87754.1"/>
    </source>
</evidence>
<protein>
    <submittedName>
        <fullName evidence="2">Uncharacterized protein</fullName>
    </submittedName>
</protein>
<feature type="non-terminal residue" evidence="2">
    <location>
        <position position="221"/>
    </location>
</feature>
<proteinExistence type="predicted"/>